<protein>
    <submittedName>
        <fullName evidence="1">Uncharacterized protein</fullName>
    </submittedName>
</protein>
<comment type="caution">
    <text evidence="1">The sequence shown here is derived from an EMBL/GenBank/DDBJ whole genome shotgun (WGS) entry which is preliminary data.</text>
</comment>
<gene>
    <name evidence="1" type="ORF">CSQ87_04170</name>
</gene>
<accession>A0A2M9HFM3</accession>
<evidence type="ECO:0000313" key="1">
    <source>
        <dbReference type="EMBL" id="PJM75625.1"/>
    </source>
</evidence>
<keyword evidence="2" id="KW-1185">Reference proteome</keyword>
<evidence type="ECO:0000313" key="2">
    <source>
        <dbReference type="Proteomes" id="UP000231451"/>
    </source>
</evidence>
<sequence>MWTFSADVGNGGSGDGGSGIVGFGNVGFGDGGSAGDADPFAVTAGDPSGAVWNEVSHTLVVRPGAVLTLSMASGYENGTDGGRIVVEDGAHLTLDGVRINVSARRDAAALLVDSGRLDLVLAAGSDNRLWSGADRAGLENGEHELVIVAAGPRHGVARNVGRLSACSYSASEDVDGAGIGGAKGERGANITINGGVIEAFARADRHNAYGAGIGGGRGSDGGNVLIGSGTVTAGCRASRGMAYGAGIGGGYGGSGTDITIRGGEVAAWSRGLQGSYGAGVGGGQSDDLFGGGTGGMARRITVAGGRLRASGNVPVGSGLWGGESRDISVAAGTMA</sequence>
<dbReference type="EMBL" id="PEBK01000003">
    <property type="protein sequence ID" value="PJM75625.1"/>
    <property type="molecule type" value="Genomic_DNA"/>
</dbReference>
<dbReference type="AlphaFoldDB" id="A0A2M9HFM3"/>
<name>A0A2M9HFM3_9BIFI</name>
<dbReference type="Proteomes" id="UP000231451">
    <property type="component" value="Unassembled WGS sequence"/>
</dbReference>
<reference evidence="1 2" key="1">
    <citation type="submission" date="2017-10" db="EMBL/GenBank/DDBJ databases">
        <title>Draft genome sequences of strains TRE 1, TRE 9, TRE H and TRI 7, isolated from tamarins, belonging to four potential novel Bifidobacterium species.</title>
        <authorList>
            <person name="Mattarelli P."/>
            <person name="Modesto M."/>
            <person name="Puglisi E."/>
            <person name="Morelli L."/>
            <person name="Spezio C."/>
            <person name="Bonetti A."/>
            <person name="Sandri C."/>
        </authorList>
    </citation>
    <scope>NUCLEOTIDE SEQUENCE [LARGE SCALE GENOMIC DNA]</scope>
    <source>
        <strain evidence="2">TRI7</strain>
    </source>
</reference>
<proteinExistence type="predicted"/>
<organism evidence="1 2">
    <name type="scientific">Bifidobacterium simiarum</name>
    <dbReference type="NCBI Taxonomy" id="2045441"/>
    <lineage>
        <taxon>Bacteria</taxon>
        <taxon>Bacillati</taxon>
        <taxon>Actinomycetota</taxon>
        <taxon>Actinomycetes</taxon>
        <taxon>Bifidobacteriales</taxon>
        <taxon>Bifidobacteriaceae</taxon>
        <taxon>Bifidobacterium</taxon>
    </lineage>
</organism>